<comment type="similarity">
    <text evidence="1">Belongs to the peptidase S1 family.</text>
</comment>
<evidence type="ECO:0000256" key="6">
    <source>
        <dbReference type="SAM" id="SignalP"/>
    </source>
</evidence>
<organism evidence="7 8">
    <name type="scientific">Stackebrandtia endophytica</name>
    <dbReference type="NCBI Taxonomy" id="1496996"/>
    <lineage>
        <taxon>Bacteria</taxon>
        <taxon>Bacillati</taxon>
        <taxon>Actinomycetota</taxon>
        <taxon>Actinomycetes</taxon>
        <taxon>Glycomycetales</taxon>
        <taxon>Glycomycetaceae</taxon>
        <taxon>Stackebrandtia</taxon>
    </lineage>
</organism>
<gene>
    <name evidence="7" type="ORF">FB566_4200</name>
</gene>
<dbReference type="InterPro" id="IPR043504">
    <property type="entry name" value="Peptidase_S1_PA_chymotrypsin"/>
</dbReference>
<evidence type="ECO:0000313" key="8">
    <source>
        <dbReference type="Proteomes" id="UP000317043"/>
    </source>
</evidence>
<evidence type="ECO:0000256" key="1">
    <source>
        <dbReference type="ARBA" id="ARBA00007664"/>
    </source>
</evidence>
<evidence type="ECO:0000256" key="5">
    <source>
        <dbReference type="ARBA" id="ARBA00023157"/>
    </source>
</evidence>
<keyword evidence="3" id="KW-0378">Hydrolase</keyword>
<keyword evidence="6" id="KW-0732">Signal</keyword>
<name>A0A543B1E2_9ACTN</name>
<comment type="caution">
    <text evidence="7">The sequence shown here is derived from an EMBL/GenBank/DDBJ whole genome shotgun (WGS) entry which is preliminary data.</text>
</comment>
<evidence type="ECO:0008006" key="9">
    <source>
        <dbReference type="Google" id="ProtNLM"/>
    </source>
</evidence>
<dbReference type="GO" id="GO:0006508">
    <property type="term" value="P:proteolysis"/>
    <property type="evidence" value="ECO:0007669"/>
    <property type="project" value="UniProtKB-KW"/>
</dbReference>
<evidence type="ECO:0000256" key="2">
    <source>
        <dbReference type="ARBA" id="ARBA00022670"/>
    </source>
</evidence>
<dbReference type="InterPro" id="IPR009003">
    <property type="entry name" value="Peptidase_S1_PA"/>
</dbReference>
<keyword evidence="4" id="KW-0720">Serine protease</keyword>
<dbReference type="CDD" id="cd21112">
    <property type="entry name" value="alphaLP-like"/>
    <property type="match status" value="1"/>
</dbReference>
<dbReference type="Gene3D" id="2.40.10.10">
    <property type="entry name" value="Trypsin-like serine proteases"/>
    <property type="match status" value="2"/>
</dbReference>
<accession>A0A543B1E2</accession>
<dbReference type="InterPro" id="IPR001316">
    <property type="entry name" value="Pept_S1A_streptogrisin"/>
</dbReference>
<feature type="chain" id="PRO_5021813180" description="Streptogrisin C" evidence="6">
    <location>
        <begin position="31"/>
        <end position="220"/>
    </location>
</feature>
<keyword evidence="8" id="KW-1185">Reference proteome</keyword>
<dbReference type="Proteomes" id="UP000317043">
    <property type="component" value="Unassembled WGS sequence"/>
</dbReference>
<protein>
    <recommendedName>
        <fullName evidence="9">Streptogrisin C</fullName>
    </recommendedName>
</protein>
<keyword evidence="5" id="KW-1015">Disulfide bond</keyword>
<evidence type="ECO:0000256" key="4">
    <source>
        <dbReference type="ARBA" id="ARBA00022825"/>
    </source>
</evidence>
<proteinExistence type="inferred from homology"/>
<evidence type="ECO:0000256" key="3">
    <source>
        <dbReference type="ARBA" id="ARBA00022801"/>
    </source>
</evidence>
<sequence>MSRISRALRLTAVAALLVIGSLMIPATAQATTADDNTITGGQPVYFGSVRCLTGFSVQHHADGDGFVTFGGCGSVGQQVGLSPGGEPIGVVRAAATAWLYVDLYDGWTAEPRVAGRYPVDGTAQAPVGSAVCRTGSTTGWHCGTITAHNVSITYPQGTITGVSRTNLCPEPGELGGPILSVGQAQGIGLGGSGNCASGGVTYYYPVPAIASAAGVTVKTT</sequence>
<reference evidence="7 8" key="1">
    <citation type="submission" date="2019-06" db="EMBL/GenBank/DDBJ databases">
        <title>Sequencing the genomes of 1000 actinobacteria strains.</title>
        <authorList>
            <person name="Klenk H.-P."/>
        </authorList>
    </citation>
    <scope>NUCLEOTIDE SEQUENCE [LARGE SCALE GENOMIC DNA]</scope>
    <source>
        <strain evidence="7 8">DSM 45928</strain>
    </source>
</reference>
<feature type="signal peptide" evidence="6">
    <location>
        <begin position="1"/>
        <end position="30"/>
    </location>
</feature>
<dbReference type="EMBL" id="VFOW01000001">
    <property type="protein sequence ID" value="TQL78610.1"/>
    <property type="molecule type" value="Genomic_DNA"/>
</dbReference>
<dbReference type="AlphaFoldDB" id="A0A543B1E2"/>
<dbReference type="PRINTS" id="PR00861">
    <property type="entry name" value="ALYTICPTASE"/>
</dbReference>
<dbReference type="GO" id="GO:0004252">
    <property type="term" value="F:serine-type endopeptidase activity"/>
    <property type="evidence" value="ECO:0007669"/>
    <property type="project" value="InterPro"/>
</dbReference>
<dbReference type="RefSeq" id="WP_142043280.1">
    <property type="nucleotide sequence ID" value="NZ_JBHTGS010000003.1"/>
</dbReference>
<dbReference type="InParanoid" id="A0A543B1E2"/>
<dbReference type="OrthoDB" id="8781117at2"/>
<evidence type="ECO:0000313" key="7">
    <source>
        <dbReference type="EMBL" id="TQL78610.1"/>
    </source>
</evidence>
<dbReference type="SUPFAM" id="SSF50494">
    <property type="entry name" value="Trypsin-like serine proteases"/>
    <property type="match status" value="1"/>
</dbReference>
<keyword evidence="2" id="KW-0645">Protease</keyword>